<feature type="transmembrane region" description="Helical" evidence="1">
    <location>
        <begin position="59"/>
        <end position="79"/>
    </location>
</feature>
<comment type="caution">
    <text evidence="2">The sequence shown here is derived from an EMBL/GenBank/DDBJ whole genome shotgun (WGS) entry which is preliminary data.</text>
</comment>
<accession>A0A917S6Q9</accession>
<reference evidence="2" key="2">
    <citation type="submission" date="2020-09" db="EMBL/GenBank/DDBJ databases">
        <authorList>
            <person name="Sun Q."/>
            <person name="Zhou Y."/>
        </authorList>
    </citation>
    <scope>NUCLEOTIDE SEQUENCE</scope>
    <source>
        <strain evidence="2">CGMCC 4.7306</strain>
    </source>
</reference>
<evidence type="ECO:0000313" key="3">
    <source>
        <dbReference type="Proteomes" id="UP000613840"/>
    </source>
</evidence>
<feature type="transmembrane region" description="Helical" evidence="1">
    <location>
        <begin position="24"/>
        <end position="47"/>
    </location>
</feature>
<keyword evidence="1" id="KW-0472">Membrane</keyword>
<organism evidence="2 3">
    <name type="scientific">Microlunatus endophyticus</name>
    <dbReference type="NCBI Taxonomy" id="1716077"/>
    <lineage>
        <taxon>Bacteria</taxon>
        <taxon>Bacillati</taxon>
        <taxon>Actinomycetota</taxon>
        <taxon>Actinomycetes</taxon>
        <taxon>Propionibacteriales</taxon>
        <taxon>Propionibacteriaceae</taxon>
        <taxon>Microlunatus</taxon>
    </lineage>
</organism>
<name>A0A917S6Q9_9ACTN</name>
<dbReference type="Proteomes" id="UP000613840">
    <property type="component" value="Unassembled WGS sequence"/>
</dbReference>
<proteinExistence type="predicted"/>
<evidence type="ECO:0000313" key="2">
    <source>
        <dbReference type="EMBL" id="GGL60870.1"/>
    </source>
</evidence>
<protein>
    <submittedName>
        <fullName evidence="2">Uncharacterized protein</fullName>
    </submittedName>
</protein>
<dbReference type="EMBL" id="BMMZ01000004">
    <property type="protein sequence ID" value="GGL60870.1"/>
    <property type="molecule type" value="Genomic_DNA"/>
</dbReference>
<dbReference type="AlphaFoldDB" id="A0A917S6Q9"/>
<evidence type="ECO:0000256" key="1">
    <source>
        <dbReference type="SAM" id="Phobius"/>
    </source>
</evidence>
<gene>
    <name evidence="2" type="ORF">GCM10011575_19290</name>
</gene>
<reference evidence="2" key="1">
    <citation type="journal article" date="2014" name="Int. J. Syst. Evol. Microbiol.">
        <title>Complete genome sequence of Corynebacterium casei LMG S-19264T (=DSM 44701T), isolated from a smear-ripened cheese.</title>
        <authorList>
            <consortium name="US DOE Joint Genome Institute (JGI-PGF)"/>
            <person name="Walter F."/>
            <person name="Albersmeier A."/>
            <person name="Kalinowski J."/>
            <person name="Ruckert C."/>
        </authorList>
    </citation>
    <scope>NUCLEOTIDE SEQUENCE</scope>
    <source>
        <strain evidence="2">CGMCC 4.7306</strain>
    </source>
</reference>
<sequence length="207" mass="22220">MPSDPPPAGGQPVVVELSTIDSRIMIIFGGALFLGLGGLAAYGAISGHIEGEDPGTERIISGCIAVFFLGFAALILASLPTAMRDRSFAIDVRGIRYQDRKRRSWACEWSEFDELRLETAERATRSGNTIPRVRLIMKPTDPGFGAKHPTMSRFAGHYGAKAGEYGMPLGPDLSIADQLDEAIRGTGARCYTGKIYTGMIYGLGGYA</sequence>
<keyword evidence="1" id="KW-0812">Transmembrane</keyword>
<keyword evidence="3" id="KW-1185">Reference proteome</keyword>
<keyword evidence="1" id="KW-1133">Transmembrane helix</keyword>